<accession>A0ABN4B206</accession>
<proteinExistence type="predicted"/>
<keyword evidence="2" id="KW-1185">Reference proteome</keyword>
<dbReference type="EMBL" id="CP004005">
    <property type="protein sequence ID" value="AGH17380.1"/>
    <property type="molecule type" value="Genomic_DNA"/>
</dbReference>
<sequence length="35" mass="4129">MELKRAKIQAEINIKKQQADAEYLLKKKLQSQQTL</sequence>
<evidence type="ECO:0000313" key="1">
    <source>
        <dbReference type="EMBL" id="AGH17380.1"/>
    </source>
</evidence>
<protein>
    <submittedName>
        <fullName evidence="1">Uncharacterized protein</fullName>
    </submittedName>
</protein>
<reference evidence="1 2" key="1">
    <citation type="journal article" date="2013" name="Genome Announc.">
        <title>Complete Genome Sequence of a Chinese Strain of 'Candidatus Liberibacter asiaticus'.</title>
        <authorList>
            <person name="Lin H."/>
            <person name="Han C.S."/>
            <person name="Liu B."/>
            <person name="Lou B."/>
            <person name="Bai X."/>
            <person name="Deng C."/>
            <person name="Civerolo E.L."/>
            <person name="Gupta G."/>
        </authorList>
    </citation>
    <scope>NUCLEOTIDE SEQUENCE [LARGE SCALE GENOMIC DNA]</scope>
    <source>
        <strain evidence="2">gxpsy</strain>
    </source>
</reference>
<gene>
    <name evidence="1" type="ORF">WSI_05090</name>
</gene>
<evidence type="ECO:0000313" key="2">
    <source>
        <dbReference type="Proteomes" id="UP000011820"/>
    </source>
</evidence>
<organism evidence="1 2">
    <name type="scientific">Candidatus Liberibacter asiaticus str. gxpsy</name>
    <dbReference type="NCBI Taxonomy" id="1174529"/>
    <lineage>
        <taxon>Bacteria</taxon>
        <taxon>Pseudomonadati</taxon>
        <taxon>Pseudomonadota</taxon>
        <taxon>Alphaproteobacteria</taxon>
        <taxon>Hyphomicrobiales</taxon>
        <taxon>Rhizobiaceae</taxon>
        <taxon>Liberibacter</taxon>
    </lineage>
</organism>
<name>A0ABN4B206_LIBAS</name>
<dbReference type="Proteomes" id="UP000011820">
    <property type="component" value="Chromosome"/>
</dbReference>